<protein>
    <submittedName>
        <fullName evidence="5">Methyl-accepting chemotaxis protein I (Serine chemoreceptor protein)</fullName>
    </submittedName>
</protein>
<dbReference type="PROSITE" id="PS01033">
    <property type="entry name" value="GLOBIN"/>
    <property type="match status" value="1"/>
</dbReference>
<evidence type="ECO:0000256" key="2">
    <source>
        <dbReference type="ARBA" id="ARBA00022723"/>
    </source>
</evidence>
<dbReference type="Pfam" id="PF13188">
    <property type="entry name" value="PAS_8"/>
    <property type="match status" value="2"/>
</dbReference>
<dbReference type="PANTHER" id="PTHR43396:SF3">
    <property type="entry name" value="FLAVOHEMOPROTEIN"/>
    <property type="match status" value="1"/>
</dbReference>
<dbReference type="Gene3D" id="1.10.490.10">
    <property type="entry name" value="Globins"/>
    <property type="match status" value="1"/>
</dbReference>
<dbReference type="GO" id="GO:0071500">
    <property type="term" value="P:cellular response to nitrosative stress"/>
    <property type="evidence" value="ECO:0007669"/>
    <property type="project" value="TreeGrafter"/>
</dbReference>
<dbReference type="GO" id="GO:0046210">
    <property type="term" value="P:nitric oxide catabolic process"/>
    <property type="evidence" value="ECO:0007669"/>
    <property type="project" value="TreeGrafter"/>
</dbReference>
<dbReference type="GO" id="GO:0046872">
    <property type="term" value="F:metal ion binding"/>
    <property type="evidence" value="ECO:0007669"/>
    <property type="project" value="UniProtKB-KW"/>
</dbReference>
<dbReference type="InterPro" id="IPR009050">
    <property type="entry name" value="Globin-like_sf"/>
</dbReference>
<evidence type="ECO:0000259" key="4">
    <source>
        <dbReference type="PROSITE" id="PS01033"/>
    </source>
</evidence>
<keyword evidence="3" id="KW-0408">Iron</keyword>
<organism evidence="5">
    <name type="scientific">hydrothermal vent metagenome</name>
    <dbReference type="NCBI Taxonomy" id="652676"/>
    <lineage>
        <taxon>unclassified sequences</taxon>
        <taxon>metagenomes</taxon>
        <taxon>ecological metagenomes</taxon>
    </lineage>
</organism>
<dbReference type="CDD" id="cd12131">
    <property type="entry name" value="HGbI-like"/>
    <property type="match status" value="1"/>
</dbReference>
<keyword evidence="2" id="KW-0479">Metal-binding</keyword>
<name>A0A3B0X967_9ZZZZ</name>
<proteinExistence type="predicted"/>
<dbReference type="SMART" id="SM00091">
    <property type="entry name" value="PAS"/>
    <property type="match status" value="2"/>
</dbReference>
<dbReference type="GO" id="GO:0019825">
    <property type="term" value="F:oxygen binding"/>
    <property type="evidence" value="ECO:0007669"/>
    <property type="project" value="InterPro"/>
</dbReference>
<reference evidence="5" key="1">
    <citation type="submission" date="2018-06" db="EMBL/GenBank/DDBJ databases">
        <authorList>
            <person name="Zhirakovskaya E."/>
        </authorList>
    </citation>
    <scope>NUCLEOTIDE SEQUENCE</scope>
</reference>
<dbReference type="InterPro" id="IPR000014">
    <property type="entry name" value="PAS"/>
</dbReference>
<dbReference type="AlphaFoldDB" id="A0A3B0X967"/>
<dbReference type="SUPFAM" id="SSF55785">
    <property type="entry name" value="PYP-like sensor domain (PAS domain)"/>
    <property type="match status" value="1"/>
</dbReference>
<dbReference type="EMBL" id="UOFH01000173">
    <property type="protein sequence ID" value="VAW61120.1"/>
    <property type="molecule type" value="Genomic_DNA"/>
</dbReference>
<gene>
    <name evidence="5" type="ORF">MNBD_GAMMA08-2346</name>
</gene>
<dbReference type="GO" id="GO:0020037">
    <property type="term" value="F:heme binding"/>
    <property type="evidence" value="ECO:0007669"/>
    <property type="project" value="InterPro"/>
</dbReference>
<dbReference type="Pfam" id="PF00042">
    <property type="entry name" value="Globin"/>
    <property type="match status" value="1"/>
</dbReference>
<accession>A0A3B0X967</accession>
<dbReference type="PANTHER" id="PTHR43396">
    <property type="entry name" value="FLAVOHEMOPROTEIN"/>
    <property type="match status" value="1"/>
</dbReference>
<sequence>MSSDNYVSPLGLDVETLENSFNLLAPQAEELVRRFYDELFRRAPAVIPMFSNTTPAEQQKKLLAALKLVVENVRNPEALAPVLSTMGERHQGYGALPEHYPIVASTLVDTMKEMAGDAWNSTIESAWTQALKVIAKVMLDAYKSPSNTTVANTFATTTATPAQGATKMNDTDAAELDRLRSAVGGAMQAMMMIDRDFNVTYANQASIDLLEKHEATLQSVFPGFHAKGIIGSNIDAFHKNPAHQRTMLVTPANLPYSTNIQIAHLTMKLNVTAMMDANGQYIGNALEWADITEEVAKENHVARLQGAIDSSAQATMMVDRDFVVTYVNQATKDLLTKNQMQFSAVFPGFNAANIIGTCIDIFHKNPAHQRQLLADPVNL</sequence>
<evidence type="ECO:0000256" key="3">
    <source>
        <dbReference type="ARBA" id="ARBA00023004"/>
    </source>
</evidence>
<dbReference type="SUPFAM" id="SSF46458">
    <property type="entry name" value="Globin-like"/>
    <property type="match status" value="1"/>
</dbReference>
<dbReference type="InterPro" id="IPR000971">
    <property type="entry name" value="Globin"/>
</dbReference>
<evidence type="ECO:0000256" key="1">
    <source>
        <dbReference type="ARBA" id="ARBA00022617"/>
    </source>
</evidence>
<dbReference type="GO" id="GO:0071949">
    <property type="term" value="F:FAD binding"/>
    <property type="evidence" value="ECO:0007669"/>
    <property type="project" value="TreeGrafter"/>
</dbReference>
<dbReference type="GO" id="GO:0008941">
    <property type="term" value="F:nitric oxide dioxygenase NAD(P)H activity"/>
    <property type="evidence" value="ECO:0007669"/>
    <property type="project" value="TreeGrafter"/>
</dbReference>
<dbReference type="Gene3D" id="3.30.450.20">
    <property type="entry name" value="PAS domain"/>
    <property type="match status" value="2"/>
</dbReference>
<dbReference type="InterPro" id="IPR012292">
    <property type="entry name" value="Globin/Proto"/>
</dbReference>
<keyword evidence="1" id="KW-0349">Heme</keyword>
<feature type="domain" description="Globin" evidence="4">
    <location>
        <begin position="8"/>
        <end position="143"/>
    </location>
</feature>
<dbReference type="InterPro" id="IPR035965">
    <property type="entry name" value="PAS-like_dom_sf"/>
</dbReference>
<feature type="non-terminal residue" evidence="5">
    <location>
        <position position="379"/>
    </location>
</feature>
<keyword evidence="5" id="KW-0675">Receptor</keyword>
<evidence type="ECO:0000313" key="5">
    <source>
        <dbReference type="EMBL" id="VAW61120.1"/>
    </source>
</evidence>